<dbReference type="SUPFAM" id="SSF55961">
    <property type="entry name" value="Bet v1-like"/>
    <property type="match status" value="1"/>
</dbReference>
<feature type="chain" id="PRO_5045202692" evidence="1">
    <location>
        <begin position="21"/>
        <end position="177"/>
    </location>
</feature>
<organism evidence="2 3">
    <name type="scientific">Lacimicrobium alkaliphilum</name>
    <dbReference type="NCBI Taxonomy" id="1526571"/>
    <lineage>
        <taxon>Bacteria</taxon>
        <taxon>Pseudomonadati</taxon>
        <taxon>Pseudomonadota</taxon>
        <taxon>Gammaproteobacteria</taxon>
        <taxon>Alteromonadales</taxon>
        <taxon>Alteromonadaceae</taxon>
        <taxon>Lacimicrobium</taxon>
    </lineage>
</organism>
<comment type="caution">
    <text evidence="2">The sequence shown here is derived from an EMBL/GenBank/DDBJ whole genome shotgun (WGS) entry which is preliminary data.</text>
</comment>
<evidence type="ECO:0000313" key="2">
    <source>
        <dbReference type="EMBL" id="GGD75606.1"/>
    </source>
</evidence>
<name>A0ABQ1RQ04_9ALTE</name>
<evidence type="ECO:0000313" key="3">
    <source>
        <dbReference type="Proteomes" id="UP000614272"/>
    </source>
</evidence>
<dbReference type="RefSeq" id="WP_099036213.1">
    <property type="nucleotide sequence ID" value="NZ_BMGJ01000017.1"/>
</dbReference>
<reference evidence="3" key="1">
    <citation type="journal article" date="2019" name="Int. J. Syst. Evol. Microbiol.">
        <title>The Global Catalogue of Microorganisms (GCM) 10K type strain sequencing project: providing services to taxonomists for standard genome sequencing and annotation.</title>
        <authorList>
            <consortium name="The Broad Institute Genomics Platform"/>
            <consortium name="The Broad Institute Genome Sequencing Center for Infectious Disease"/>
            <person name="Wu L."/>
            <person name="Ma J."/>
        </authorList>
    </citation>
    <scope>NUCLEOTIDE SEQUENCE [LARGE SCALE GENOMIC DNA]</scope>
    <source>
        <strain evidence="3">CGMCC 1.12923</strain>
    </source>
</reference>
<sequence>MNALSAGLVPAMVISLSAHAEVKGIGEYGFIIENRVQVATSPEVSWSALVNDVGKWWPGDHSWFGKAENFSIAASAGGCFCEISGENQVQHMQVEVVQPPGLLRMTGGLGPLQSMGLYGALDWKLSGTDTGTEIVLTYKVHGFNPEGFKELAPIVDHVQGLQLGGLKDYLSADGPTK</sequence>
<dbReference type="InterPro" id="IPR023393">
    <property type="entry name" value="START-like_dom_sf"/>
</dbReference>
<dbReference type="EMBL" id="BMGJ01000017">
    <property type="protein sequence ID" value="GGD75606.1"/>
    <property type="molecule type" value="Genomic_DNA"/>
</dbReference>
<keyword evidence="1" id="KW-0732">Signal</keyword>
<accession>A0ABQ1RQ04</accession>
<protein>
    <submittedName>
        <fullName evidence="2">ATPase</fullName>
    </submittedName>
</protein>
<gene>
    <name evidence="2" type="ORF">GCM10011357_33320</name>
</gene>
<dbReference type="Proteomes" id="UP000614272">
    <property type="component" value="Unassembled WGS sequence"/>
</dbReference>
<feature type="signal peptide" evidence="1">
    <location>
        <begin position="1"/>
        <end position="20"/>
    </location>
</feature>
<evidence type="ECO:0000256" key="1">
    <source>
        <dbReference type="SAM" id="SignalP"/>
    </source>
</evidence>
<dbReference type="Gene3D" id="3.30.530.20">
    <property type="match status" value="1"/>
</dbReference>
<proteinExistence type="predicted"/>
<keyword evidence="3" id="KW-1185">Reference proteome</keyword>